<evidence type="ECO:0000256" key="2">
    <source>
        <dbReference type="ARBA" id="ARBA00023125"/>
    </source>
</evidence>
<keyword evidence="6" id="KW-1185">Reference proteome</keyword>
<keyword evidence="2 5" id="KW-0238">DNA-binding</keyword>
<dbReference type="EMBL" id="FOSB01000011">
    <property type="protein sequence ID" value="SFK31898.1"/>
    <property type="molecule type" value="Genomic_DNA"/>
</dbReference>
<evidence type="ECO:0000256" key="3">
    <source>
        <dbReference type="ARBA" id="ARBA00023163"/>
    </source>
</evidence>
<gene>
    <name evidence="5" type="ORF">SAMN04487936_11142</name>
</gene>
<dbReference type="Pfam" id="PF01047">
    <property type="entry name" value="MarR"/>
    <property type="match status" value="1"/>
</dbReference>
<evidence type="ECO:0000313" key="6">
    <source>
        <dbReference type="Proteomes" id="UP000183557"/>
    </source>
</evidence>
<dbReference type="AlphaFoldDB" id="A0A1I3YJ36"/>
<evidence type="ECO:0000259" key="4">
    <source>
        <dbReference type="PROSITE" id="PS50995"/>
    </source>
</evidence>
<keyword evidence="3" id="KW-0804">Transcription</keyword>
<dbReference type="GO" id="GO:0003677">
    <property type="term" value="F:DNA binding"/>
    <property type="evidence" value="ECO:0007669"/>
    <property type="project" value="UniProtKB-KW"/>
</dbReference>
<dbReference type="InterPro" id="IPR036390">
    <property type="entry name" value="WH_DNA-bd_sf"/>
</dbReference>
<dbReference type="Gene3D" id="1.10.10.10">
    <property type="entry name" value="Winged helix-like DNA-binding domain superfamily/Winged helix DNA-binding domain"/>
    <property type="match status" value="1"/>
</dbReference>
<dbReference type="PRINTS" id="PR00598">
    <property type="entry name" value="HTHMARR"/>
</dbReference>
<dbReference type="InterPro" id="IPR000835">
    <property type="entry name" value="HTH_MarR-typ"/>
</dbReference>
<proteinExistence type="predicted"/>
<organism evidence="5 6">
    <name type="scientific">Halobacillus dabanensis</name>
    <dbReference type="NCBI Taxonomy" id="240302"/>
    <lineage>
        <taxon>Bacteria</taxon>
        <taxon>Bacillati</taxon>
        <taxon>Bacillota</taxon>
        <taxon>Bacilli</taxon>
        <taxon>Bacillales</taxon>
        <taxon>Bacillaceae</taxon>
        <taxon>Halobacillus</taxon>
    </lineage>
</organism>
<dbReference type="GO" id="GO:0003700">
    <property type="term" value="F:DNA-binding transcription factor activity"/>
    <property type="evidence" value="ECO:0007669"/>
    <property type="project" value="InterPro"/>
</dbReference>
<dbReference type="SUPFAM" id="SSF46785">
    <property type="entry name" value="Winged helix' DNA-binding domain"/>
    <property type="match status" value="1"/>
</dbReference>
<dbReference type="PANTHER" id="PTHR42756:SF1">
    <property type="entry name" value="TRANSCRIPTIONAL REPRESSOR OF EMRAB OPERON"/>
    <property type="match status" value="1"/>
</dbReference>
<reference evidence="6" key="1">
    <citation type="submission" date="2016-10" db="EMBL/GenBank/DDBJ databases">
        <authorList>
            <person name="Varghese N."/>
            <person name="Submissions S."/>
        </authorList>
    </citation>
    <scope>NUCLEOTIDE SEQUENCE [LARGE SCALE GENOMIC DNA]</scope>
    <source>
        <strain evidence="6">CGMCC 1.3704</strain>
    </source>
</reference>
<accession>A0A1I3YJ36</accession>
<dbReference type="InterPro" id="IPR036388">
    <property type="entry name" value="WH-like_DNA-bd_sf"/>
</dbReference>
<keyword evidence="1" id="KW-0805">Transcription regulation</keyword>
<dbReference type="PANTHER" id="PTHR42756">
    <property type="entry name" value="TRANSCRIPTIONAL REGULATOR, MARR"/>
    <property type="match status" value="1"/>
</dbReference>
<dbReference type="SMART" id="SM00347">
    <property type="entry name" value="HTH_MARR"/>
    <property type="match status" value="1"/>
</dbReference>
<evidence type="ECO:0000256" key="1">
    <source>
        <dbReference type="ARBA" id="ARBA00023015"/>
    </source>
</evidence>
<sequence>MKQDSLQSIEYQVALLVRLTTAHSPKLGILDRSEYLILYELQARGPLGINVLAEHLMVSISTASRQVRNLETKAYITRHPDPVNRRISLLQITDEGKEALSKVQEARAAGYDEILEGWTKEELEQLEMNLSRLNHYFKKWKK</sequence>
<feature type="domain" description="HTH marR-type" evidence="4">
    <location>
        <begin position="1"/>
        <end position="135"/>
    </location>
</feature>
<protein>
    <submittedName>
        <fullName evidence="5">DNA-binding transcriptional regulator, MarR family</fullName>
    </submittedName>
</protein>
<name>A0A1I3YJ36_HALDA</name>
<dbReference type="Proteomes" id="UP000183557">
    <property type="component" value="Unassembled WGS sequence"/>
</dbReference>
<dbReference type="PROSITE" id="PS50995">
    <property type="entry name" value="HTH_MARR_2"/>
    <property type="match status" value="1"/>
</dbReference>
<dbReference type="OrthoDB" id="2389730at2"/>
<dbReference type="RefSeq" id="WP_075037689.1">
    <property type="nucleotide sequence ID" value="NZ_FOSB01000011.1"/>
</dbReference>
<evidence type="ECO:0000313" key="5">
    <source>
        <dbReference type="EMBL" id="SFK31898.1"/>
    </source>
</evidence>